<dbReference type="RefSeq" id="WP_015746157.1">
    <property type="nucleotide sequence ID" value="NC_013235.1"/>
</dbReference>
<dbReference type="Proteomes" id="UP000002218">
    <property type="component" value="Chromosome"/>
</dbReference>
<dbReference type="HOGENOM" id="CLU_084984_0_0_11"/>
<protein>
    <recommendedName>
        <fullName evidence="3">Metal-dependent hydrolase</fullName>
    </recommendedName>
</protein>
<dbReference type="InterPro" id="IPR018163">
    <property type="entry name" value="Thr/Ala-tRNA-synth_IIc_edit"/>
</dbReference>
<dbReference type="Gene3D" id="3.30.980.10">
    <property type="entry name" value="Threonyl-trna Synthetase, Chain A, domain 2"/>
    <property type="match status" value="1"/>
</dbReference>
<sequence length="291" mass="30522">MSGPTIDSVVTFPAGSLTESAVVQLVARADGELGVVTDRTPFHPLDPTWPDQGPDLGTIGVDGRSAAVLDCRVGAWDGTDLFVGSAVPVRRGEPGWTFVVVHVLAAGPLEVASGDEVTLTVDEQHRAALSAGHTGCHLAALALNAALAGRWRKQPRVDSLGHPDFDQSAITSSRIEPFGSVDEYRLGRSLRRSGFDAAGLADDLPALTETVTATLDRWAAAAGEVRVEVAGPGLADRREWVCLLPDGPARIPCGGTHVRSTADVAPIRVHLTLDESGSQLTMHTEVGSPIR</sequence>
<evidence type="ECO:0000313" key="1">
    <source>
        <dbReference type="EMBL" id="ACV77241.1"/>
    </source>
</evidence>
<evidence type="ECO:0008006" key="3">
    <source>
        <dbReference type="Google" id="ProtNLM"/>
    </source>
</evidence>
<reference evidence="1 2" key="2">
    <citation type="journal article" date="2010" name="Stand. Genomic Sci.">
        <title>Complete genome sequence of Nakamurella multipartita type strain (Y-104).</title>
        <authorList>
            <person name="Tice H."/>
            <person name="Mayilraj S."/>
            <person name="Sims D."/>
            <person name="Lapidus A."/>
            <person name="Nolan M."/>
            <person name="Lucas S."/>
            <person name="Glavina Del Rio T."/>
            <person name="Copeland A."/>
            <person name="Cheng J.F."/>
            <person name="Meincke L."/>
            <person name="Bruce D."/>
            <person name="Goodwin L."/>
            <person name="Pitluck S."/>
            <person name="Ivanova N."/>
            <person name="Mavromatis K."/>
            <person name="Ovchinnikova G."/>
            <person name="Pati A."/>
            <person name="Chen A."/>
            <person name="Palaniappan K."/>
            <person name="Land M."/>
            <person name="Hauser L."/>
            <person name="Chang Y.J."/>
            <person name="Jeffries C.D."/>
            <person name="Detter J.C."/>
            <person name="Brettin T."/>
            <person name="Rohde M."/>
            <person name="Goker M."/>
            <person name="Bristow J."/>
            <person name="Eisen J.A."/>
            <person name="Markowitz V."/>
            <person name="Hugenholtz P."/>
            <person name="Kyrpides N.C."/>
            <person name="Klenk H.P."/>
            <person name="Chen F."/>
        </authorList>
    </citation>
    <scope>NUCLEOTIDE SEQUENCE [LARGE SCALE GENOMIC DNA]</scope>
    <source>
        <strain evidence="2">ATCC 700099 / DSM 44233 / CIP 104796 / JCM 9543 / NBRC 105858 / Y-104</strain>
    </source>
</reference>
<organism evidence="1 2">
    <name type="scientific">Nakamurella multipartita (strain ATCC 700099 / DSM 44233 / CIP 104796 / JCM 9543 / NBRC 105858 / Y-104)</name>
    <name type="common">Microsphaera multipartita</name>
    <dbReference type="NCBI Taxonomy" id="479431"/>
    <lineage>
        <taxon>Bacteria</taxon>
        <taxon>Bacillati</taxon>
        <taxon>Actinomycetota</taxon>
        <taxon>Actinomycetes</taxon>
        <taxon>Nakamurellales</taxon>
        <taxon>Nakamurellaceae</taxon>
        <taxon>Nakamurella</taxon>
    </lineage>
</organism>
<dbReference type="GO" id="GO:0000166">
    <property type="term" value="F:nucleotide binding"/>
    <property type="evidence" value="ECO:0007669"/>
    <property type="project" value="InterPro"/>
</dbReference>
<dbReference type="OrthoDB" id="6396444at2"/>
<dbReference type="SUPFAM" id="SSF55186">
    <property type="entry name" value="ThrRS/AlaRS common domain"/>
    <property type="match status" value="1"/>
</dbReference>
<dbReference type="InParanoid" id="C8X9H3"/>
<dbReference type="eggNOG" id="COG2872">
    <property type="taxonomic scope" value="Bacteria"/>
</dbReference>
<dbReference type="AlphaFoldDB" id="C8X9H3"/>
<dbReference type="EMBL" id="CP001737">
    <property type="protein sequence ID" value="ACV77241.1"/>
    <property type="molecule type" value="Genomic_DNA"/>
</dbReference>
<dbReference type="STRING" id="479431.Namu_0830"/>
<name>C8X9H3_NAKMY</name>
<proteinExistence type="predicted"/>
<gene>
    <name evidence="1" type="ordered locus">Namu_0830</name>
</gene>
<keyword evidence="2" id="KW-1185">Reference proteome</keyword>
<accession>C8X9H3</accession>
<reference evidence="2" key="1">
    <citation type="submission" date="2009-09" db="EMBL/GenBank/DDBJ databases">
        <title>The complete genome of Nakamurella multipartita DSM 44233.</title>
        <authorList>
            <consortium name="US DOE Joint Genome Institute (JGI-PGF)"/>
            <person name="Lucas S."/>
            <person name="Copeland A."/>
            <person name="Lapidus A."/>
            <person name="Glavina del Rio T."/>
            <person name="Dalin E."/>
            <person name="Tice H."/>
            <person name="Bruce D."/>
            <person name="Goodwin L."/>
            <person name="Pitluck S."/>
            <person name="Kyrpides N."/>
            <person name="Mavromatis K."/>
            <person name="Ivanova N."/>
            <person name="Ovchinnikova G."/>
            <person name="Sims D."/>
            <person name="Meincke L."/>
            <person name="Brettin T."/>
            <person name="Detter J.C."/>
            <person name="Han C."/>
            <person name="Larimer F."/>
            <person name="Land M."/>
            <person name="Hauser L."/>
            <person name="Markowitz V."/>
            <person name="Cheng J.-F."/>
            <person name="Hugenholtz P."/>
            <person name="Woyke T."/>
            <person name="Wu D."/>
            <person name="Klenk H.-P."/>
            <person name="Eisen J.A."/>
        </authorList>
    </citation>
    <scope>NUCLEOTIDE SEQUENCE [LARGE SCALE GENOMIC DNA]</scope>
    <source>
        <strain evidence="2">ATCC 700099 / DSM 44233 / CIP 104796 / JCM 9543 / NBRC 105858 / Y-104</strain>
    </source>
</reference>
<dbReference type="KEGG" id="nml:Namu_0830"/>
<evidence type="ECO:0000313" key="2">
    <source>
        <dbReference type="Proteomes" id="UP000002218"/>
    </source>
</evidence>